<evidence type="ECO:0000313" key="4">
    <source>
        <dbReference type="Proteomes" id="UP000193467"/>
    </source>
</evidence>
<accession>A0A1Y2DMA8</accession>
<name>A0A1Y2DMA8_9BASI</name>
<dbReference type="InParanoid" id="A0A1Y2DMA8"/>
<dbReference type="Proteomes" id="UP000193467">
    <property type="component" value="Unassembled WGS sequence"/>
</dbReference>
<evidence type="ECO:0000256" key="1">
    <source>
        <dbReference type="SAM" id="MobiDB-lite"/>
    </source>
</evidence>
<organism evidence="3 4">
    <name type="scientific">Leucosporidium creatinivorum</name>
    <dbReference type="NCBI Taxonomy" id="106004"/>
    <lineage>
        <taxon>Eukaryota</taxon>
        <taxon>Fungi</taxon>
        <taxon>Dikarya</taxon>
        <taxon>Basidiomycota</taxon>
        <taxon>Pucciniomycotina</taxon>
        <taxon>Microbotryomycetes</taxon>
        <taxon>Leucosporidiales</taxon>
        <taxon>Leucosporidium</taxon>
    </lineage>
</organism>
<dbReference type="AlphaFoldDB" id="A0A1Y2DMA8"/>
<feature type="signal peptide" evidence="2">
    <location>
        <begin position="1"/>
        <end position="18"/>
    </location>
</feature>
<feature type="chain" id="PRO_5012350095" evidence="2">
    <location>
        <begin position="19"/>
        <end position="131"/>
    </location>
</feature>
<keyword evidence="2" id="KW-0732">Signal</keyword>
<dbReference type="OrthoDB" id="2535960at2759"/>
<reference evidence="3 4" key="1">
    <citation type="submission" date="2016-07" db="EMBL/GenBank/DDBJ databases">
        <title>Pervasive Adenine N6-methylation of Active Genes in Fungi.</title>
        <authorList>
            <consortium name="DOE Joint Genome Institute"/>
            <person name="Mondo S.J."/>
            <person name="Dannebaum R.O."/>
            <person name="Kuo R.C."/>
            <person name="Labutti K."/>
            <person name="Haridas S."/>
            <person name="Kuo A."/>
            <person name="Salamov A."/>
            <person name="Ahrendt S.R."/>
            <person name="Lipzen A."/>
            <person name="Sullivan W."/>
            <person name="Andreopoulos W.B."/>
            <person name="Clum A."/>
            <person name="Lindquist E."/>
            <person name="Daum C."/>
            <person name="Ramamoorthy G.K."/>
            <person name="Gryganskyi A."/>
            <person name="Culley D."/>
            <person name="Magnuson J.K."/>
            <person name="James T.Y."/>
            <person name="O'Malley M.A."/>
            <person name="Stajich J.E."/>
            <person name="Spatafora J.W."/>
            <person name="Visel A."/>
            <person name="Grigoriev I.V."/>
        </authorList>
    </citation>
    <scope>NUCLEOTIDE SEQUENCE [LARGE SCALE GENOMIC DNA]</scope>
    <source>
        <strain evidence="3 4">62-1032</strain>
    </source>
</reference>
<comment type="caution">
    <text evidence="3">The sequence shown here is derived from an EMBL/GenBank/DDBJ whole genome shotgun (WGS) entry which is preliminary data.</text>
</comment>
<protein>
    <submittedName>
        <fullName evidence="3">Uncharacterized protein</fullName>
    </submittedName>
</protein>
<proteinExistence type="predicted"/>
<evidence type="ECO:0000313" key="3">
    <source>
        <dbReference type="EMBL" id="ORY60390.1"/>
    </source>
</evidence>
<gene>
    <name evidence="3" type="ORF">BCR35DRAFT_335012</name>
</gene>
<dbReference type="EMBL" id="MCGR01000074">
    <property type="protein sequence ID" value="ORY60390.1"/>
    <property type="molecule type" value="Genomic_DNA"/>
</dbReference>
<sequence>MGAAIPLALSLAMAIRDALPGGAASSGGVGAGRDVMEMKVTIGTVSVADEVELDDEDSDIHLQTRPKSTITIELSLPPALAQAIVAGGGVLPAAGGMESGAEVPGGGEVDWARRRKRRRQRERAWEGSAVK</sequence>
<evidence type="ECO:0000256" key="2">
    <source>
        <dbReference type="SAM" id="SignalP"/>
    </source>
</evidence>
<keyword evidence="4" id="KW-1185">Reference proteome</keyword>
<feature type="region of interest" description="Disordered" evidence="1">
    <location>
        <begin position="95"/>
        <end position="131"/>
    </location>
</feature>